<proteinExistence type="predicted"/>
<dbReference type="AlphaFoldDB" id="A0A232ELD4"/>
<dbReference type="EMBL" id="NNAY01003591">
    <property type="protein sequence ID" value="OXU19141.1"/>
    <property type="molecule type" value="Genomic_DNA"/>
</dbReference>
<protein>
    <submittedName>
        <fullName evidence="1">Uncharacterized protein</fullName>
    </submittedName>
</protein>
<keyword evidence="2" id="KW-1185">Reference proteome</keyword>
<organism evidence="1 2">
    <name type="scientific">Trichomalopsis sarcophagae</name>
    <dbReference type="NCBI Taxonomy" id="543379"/>
    <lineage>
        <taxon>Eukaryota</taxon>
        <taxon>Metazoa</taxon>
        <taxon>Ecdysozoa</taxon>
        <taxon>Arthropoda</taxon>
        <taxon>Hexapoda</taxon>
        <taxon>Insecta</taxon>
        <taxon>Pterygota</taxon>
        <taxon>Neoptera</taxon>
        <taxon>Endopterygota</taxon>
        <taxon>Hymenoptera</taxon>
        <taxon>Apocrita</taxon>
        <taxon>Proctotrupomorpha</taxon>
        <taxon>Chalcidoidea</taxon>
        <taxon>Pteromalidae</taxon>
        <taxon>Pteromalinae</taxon>
        <taxon>Trichomalopsis</taxon>
    </lineage>
</organism>
<reference evidence="1 2" key="1">
    <citation type="journal article" date="2017" name="Curr. Biol.">
        <title>The Evolution of Venom by Co-option of Single-Copy Genes.</title>
        <authorList>
            <person name="Martinson E.O."/>
            <person name="Mrinalini"/>
            <person name="Kelkar Y.D."/>
            <person name="Chang C.H."/>
            <person name="Werren J.H."/>
        </authorList>
    </citation>
    <scope>NUCLEOTIDE SEQUENCE [LARGE SCALE GENOMIC DNA]</scope>
    <source>
        <strain evidence="1 2">Alberta</strain>
        <tissue evidence="1">Whole body</tissue>
    </source>
</reference>
<accession>A0A232ELD4</accession>
<evidence type="ECO:0000313" key="2">
    <source>
        <dbReference type="Proteomes" id="UP000215335"/>
    </source>
</evidence>
<dbReference type="Proteomes" id="UP000215335">
    <property type="component" value="Unassembled WGS sequence"/>
</dbReference>
<comment type="caution">
    <text evidence="1">The sequence shown here is derived from an EMBL/GenBank/DDBJ whole genome shotgun (WGS) entry which is preliminary data.</text>
</comment>
<gene>
    <name evidence="1" type="ORF">TSAR_001987</name>
</gene>
<evidence type="ECO:0000313" key="1">
    <source>
        <dbReference type="EMBL" id="OXU19141.1"/>
    </source>
</evidence>
<name>A0A232ELD4_9HYME</name>
<sequence>MQAIIPLQSLMAEYEEYIANTGRDTWHDEDNDEVAQINNAFISSSDDDDEE</sequence>